<keyword evidence="2 7" id="KW-0328">Glycosyltransferase</keyword>
<comment type="similarity">
    <text evidence="1">Belongs to the glycosyltransferase 2 family.</text>
</comment>
<evidence type="ECO:0000313" key="8">
    <source>
        <dbReference type="Proteomes" id="UP000743001"/>
    </source>
</evidence>
<gene>
    <name evidence="7" type="ORF">KQJ23_03870</name>
</gene>
<dbReference type="EC" id="2.4.-.-" evidence="7"/>
<keyword evidence="8" id="KW-1185">Reference proteome</keyword>
<evidence type="ECO:0000256" key="2">
    <source>
        <dbReference type="ARBA" id="ARBA00022676"/>
    </source>
</evidence>
<proteinExistence type="inferred from homology"/>
<dbReference type="PANTHER" id="PTHR43179:SF12">
    <property type="entry name" value="GALACTOFURANOSYLTRANSFERASE GLFT2"/>
    <property type="match status" value="1"/>
</dbReference>
<feature type="domain" description="Glycosyltransferase 2-like" evidence="5">
    <location>
        <begin position="13"/>
        <end position="180"/>
    </location>
</feature>
<dbReference type="GO" id="GO:0016757">
    <property type="term" value="F:glycosyltransferase activity"/>
    <property type="evidence" value="ECO:0007669"/>
    <property type="project" value="UniProtKB-KW"/>
</dbReference>
<comment type="caution">
    <text evidence="7">The sequence shown here is derived from an EMBL/GenBank/DDBJ whole genome shotgun (WGS) entry which is preliminary data.</text>
</comment>
<dbReference type="PROSITE" id="PS50005">
    <property type="entry name" value="TPR"/>
    <property type="match status" value="1"/>
</dbReference>
<dbReference type="Pfam" id="PF13524">
    <property type="entry name" value="Glyco_trans_1_2"/>
    <property type="match status" value="1"/>
</dbReference>
<dbReference type="CDD" id="cd02440">
    <property type="entry name" value="AdoMet_MTases"/>
    <property type="match status" value="1"/>
</dbReference>
<dbReference type="RefSeq" id="WP_216477346.1">
    <property type="nucleotide sequence ID" value="NZ_JAHLQJ010000002.1"/>
</dbReference>
<reference evidence="7 8" key="1">
    <citation type="submission" date="2021-06" db="EMBL/GenBank/DDBJ databases">
        <authorList>
            <person name="Sun Q."/>
            <person name="Li D."/>
        </authorList>
    </citation>
    <scope>NUCLEOTIDE SEQUENCE [LARGE SCALE GENOMIC DNA]</scope>
    <source>
        <strain evidence="7 8">MSJ-6</strain>
    </source>
</reference>
<dbReference type="PANTHER" id="PTHR43179">
    <property type="entry name" value="RHAMNOSYLTRANSFERASE WBBL"/>
    <property type="match status" value="1"/>
</dbReference>
<keyword evidence="4" id="KW-0802">TPR repeat</keyword>
<organism evidence="7 8">
    <name type="scientific">Paenibacillus brevis</name>
    <dbReference type="NCBI Taxonomy" id="2841508"/>
    <lineage>
        <taxon>Bacteria</taxon>
        <taxon>Bacillati</taxon>
        <taxon>Bacillota</taxon>
        <taxon>Bacilli</taxon>
        <taxon>Bacillales</taxon>
        <taxon>Paenibacillaceae</taxon>
        <taxon>Paenibacillus</taxon>
    </lineage>
</organism>
<dbReference type="CDD" id="cd04186">
    <property type="entry name" value="GT_2_like_c"/>
    <property type="match status" value="1"/>
</dbReference>
<dbReference type="Proteomes" id="UP000743001">
    <property type="component" value="Unassembled WGS sequence"/>
</dbReference>
<evidence type="ECO:0000256" key="4">
    <source>
        <dbReference type="PROSITE-ProRule" id="PRU00339"/>
    </source>
</evidence>
<protein>
    <submittedName>
        <fullName evidence="7">Glycosyltransferase</fullName>
        <ecNumber evidence="7">2.4.-.-</ecNumber>
    </submittedName>
</protein>
<evidence type="ECO:0000259" key="6">
    <source>
        <dbReference type="Pfam" id="PF13524"/>
    </source>
</evidence>
<evidence type="ECO:0000256" key="1">
    <source>
        <dbReference type="ARBA" id="ARBA00006739"/>
    </source>
</evidence>
<evidence type="ECO:0000259" key="5">
    <source>
        <dbReference type="Pfam" id="PF00535"/>
    </source>
</evidence>
<dbReference type="EMBL" id="JAHLQJ010000002">
    <property type="protein sequence ID" value="MBU5670964.1"/>
    <property type="molecule type" value="Genomic_DNA"/>
</dbReference>
<keyword evidence="3 7" id="KW-0808">Transferase</keyword>
<dbReference type="Pfam" id="PF13489">
    <property type="entry name" value="Methyltransf_23"/>
    <property type="match status" value="1"/>
</dbReference>
<accession>A0ABS6FLD4</accession>
<feature type="repeat" description="TPR" evidence="4">
    <location>
        <begin position="554"/>
        <end position="587"/>
    </location>
</feature>
<dbReference type="InterPro" id="IPR001173">
    <property type="entry name" value="Glyco_trans_2-like"/>
</dbReference>
<name>A0ABS6FLD4_9BACL</name>
<dbReference type="InterPro" id="IPR019734">
    <property type="entry name" value="TPR_rpt"/>
</dbReference>
<feature type="domain" description="Spore protein YkvP/CgeB glycosyl transferase-like" evidence="6">
    <location>
        <begin position="760"/>
        <end position="897"/>
    </location>
</feature>
<sequence>MERNSNGFTNKTSIIMLCHNNLSYTIQSIESIRRFTDSENYELIVIDNGSTDGTRDWVSKQDNIIAVFNEKNEGIAKGYNQGIDLSSGENIAFINNDIVVTENWLDNMLTCLYSSIEVGAVGPISNHADYGQSIAVNYQNLDQMISFARLNNVSDSNRWEQRINLFGFCFIIKRQVLNKLGVFDEIYSFGLEDIDYCFRMKLAGYQLMLCKDVFVHHYGGVTYKAVDQNNVAAENNIRFRGKWGFDGRYSSYIRTDLLSIMDAHDPNEPIRILEVGCACGATLLDIKNRYKNAELYGIELNESATRIASTFARVTAENVEHEINYEEGFFDYILFPDVLEHLYDPWTVLKKLKKYLKANGRILASIPNVMHYTVLRNTILGKWEYEDRGLMDRTHIRFFTLREIQKMFDEAGYVGTKIHTKNIFIPEEDEKWIQGLTQLSLLNHSDTTNMDLQYRVYQYLVKSYKNNEISELVELIKQLEPETLESNEQILNKISDIIRKNNVQPEKIVTFIEGSSKDQVSVINLLAVDFYNKDMIELIIPLLSHALTIDGQHKDTLVNLGFVLYEVGEYKLALKYLQQIVDAELDEEVTQLIFNIKEKWISSIKKYRISIKIAADSRRSMHAWGDYHMALGLQKYFERLGHQVMIQVYPEWYNGEDYECDIVIVLRGLHAYNPNNRHINIMWSISHPDLVSLEEMNQYDHIFVASDYWAEHIKPLVSVPVESMLQCTDPELFTQQEPLDTNIQLLFVGNSRYVYRKIIRDVLPTEYDLQVYGNGWEGFIDRKYIKGNYIPNHELSKYYRSCDILLNDHWDDMREKGFLSNRIFDALAAEAFIVTDKVRGLEEVFGNEIVTYSTPEELKTLLRYYMENKELREELSKKYSRIVRDQHTYLQRVEKFIDTFDQILSIM</sequence>
<dbReference type="InterPro" id="IPR055259">
    <property type="entry name" value="YkvP/CgeB_Glyco_trans-like"/>
</dbReference>
<evidence type="ECO:0000256" key="3">
    <source>
        <dbReference type="ARBA" id="ARBA00022679"/>
    </source>
</evidence>
<evidence type="ECO:0000313" key="7">
    <source>
        <dbReference type="EMBL" id="MBU5670964.1"/>
    </source>
</evidence>
<dbReference type="Pfam" id="PF00535">
    <property type="entry name" value="Glycos_transf_2"/>
    <property type="match status" value="1"/>
</dbReference>